<proteinExistence type="predicted"/>
<gene>
    <name evidence="2" type="ORF">Cco03nite_03520</name>
</gene>
<name>A0A8J3KPI4_9ACTN</name>
<reference evidence="2 3" key="1">
    <citation type="submission" date="2021-01" db="EMBL/GenBank/DDBJ databases">
        <title>Whole genome shotgun sequence of Catellatospora coxensis NBRC 107359.</title>
        <authorList>
            <person name="Komaki H."/>
            <person name="Tamura T."/>
        </authorList>
    </citation>
    <scope>NUCLEOTIDE SEQUENCE [LARGE SCALE GENOMIC DNA]</scope>
    <source>
        <strain evidence="2 3">NBRC 107359</strain>
    </source>
</reference>
<evidence type="ECO:0000313" key="2">
    <source>
        <dbReference type="EMBL" id="GIG03652.1"/>
    </source>
</evidence>
<dbReference type="Proteomes" id="UP000630887">
    <property type="component" value="Unassembled WGS sequence"/>
</dbReference>
<feature type="region of interest" description="Disordered" evidence="1">
    <location>
        <begin position="1"/>
        <end position="25"/>
    </location>
</feature>
<feature type="compositionally biased region" description="Basic residues" evidence="1">
    <location>
        <begin position="1"/>
        <end position="12"/>
    </location>
</feature>
<evidence type="ECO:0008006" key="4">
    <source>
        <dbReference type="Google" id="ProtNLM"/>
    </source>
</evidence>
<evidence type="ECO:0000313" key="3">
    <source>
        <dbReference type="Proteomes" id="UP000630887"/>
    </source>
</evidence>
<organism evidence="2 3">
    <name type="scientific">Catellatospora coxensis</name>
    <dbReference type="NCBI Taxonomy" id="310354"/>
    <lineage>
        <taxon>Bacteria</taxon>
        <taxon>Bacillati</taxon>
        <taxon>Actinomycetota</taxon>
        <taxon>Actinomycetes</taxon>
        <taxon>Micromonosporales</taxon>
        <taxon>Micromonosporaceae</taxon>
        <taxon>Catellatospora</taxon>
    </lineage>
</organism>
<protein>
    <recommendedName>
        <fullName evidence="4">Protein involved in plasmid replication-relaxation</fullName>
    </recommendedName>
</protein>
<accession>A0A8J3KPI4</accession>
<dbReference type="InterPro" id="IPR025855">
    <property type="entry name" value="Replic_Relax"/>
</dbReference>
<dbReference type="AlphaFoldDB" id="A0A8J3KPI4"/>
<dbReference type="Pfam" id="PF13814">
    <property type="entry name" value="Replic_Relax"/>
    <property type="match status" value="1"/>
</dbReference>
<evidence type="ECO:0000256" key="1">
    <source>
        <dbReference type="SAM" id="MobiDB-lite"/>
    </source>
</evidence>
<comment type="caution">
    <text evidence="2">The sequence shown here is derived from an EMBL/GenBank/DDBJ whole genome shotgun (WGS) entry which is preliminary data.</text>
</comment>
<dbReference type="EMBL" id="BONI01000002">
    <property type="protein sequence ID" value="GIG03652.1"/>
    <property type="molecule type" value="Genomic_DNA"/>
</dbReference>
<sequence length="285" mass="32090">MIPRNQPHRVHSLRMAPPGGANSADEMRRLMPRDRWLIDLLGQHRVFTTEQVCTLAFHNIHTARNRLVLLNSRGILARFRDAVRPGSEQWRWTLDLLGEVYLAARNDQPTPKFSTIRNKINRLAASPRLGHLLAVNDLFVDLIGHARNSGAELREWRSEAACRAVTGDLVRPDGYGDWTEAGRRVTFWFEQDQGTEKTHRVIAKLDDYAAFAQASGRRDAILFRLSSPRAEKSFRTRLADHPAVADGRLLVATNDGEGHPAAAVWQPATTGERVRLAELAGHLPR</sequence>
<keyword evidence="3" id="KW-1185">Reference proteome</keyword>